<dbReference type="PROSITE" id="PS51257">
    <property type="entry name" value="PROKAR_LIPOPROTEIN"/>
    <property type="match status" value="1"/>
</dbReference>
<evidence type="ECO:0000256" key="1">
    <source>
        <dbReference type="SAM" id="MobiDB-lite"/>
    </source>
</evidence>
<organism evidence="2 3">
    <name type="scientific">Acidipila rosea</name>
    <dbReference type="NCBI Taxonomy" id="768535"/>
    <lineage>
        <taxon>Bacteria</taxon>
        <taxon>Pseudomonadati</taxon>
        <taxon>Acidobacteriota</taxon>
        <taxon>Terriglobia</taxon>
        <taxon>Terriglobales</taxon>
        <taxon>Acidobacteriaceae</taxon>
        <taxon>Acidipila</taxon>
    </lineage>
</organism>
<evidence type="ECO:0000313" key="3">
    <source>
        <dbReference type="Proteomes" id="UP000295210"/>
    </source>
</evidence>
<gene>
    <name evidence="2" type="ORF">C7378_3101</name>
</gene>
<proteinExistence type="predicted"/>
<comment type="caution">
    <text evidence="2">The sequence shown here is derived from an EMBL/GenBank/DDBJ whole genome shotgun (WGS) entry which is preliminary data.</text>
</comment>
<accession>A0A4R1KYU7</accession>
<dbReference type="AlphaFoldDB" id="A0A4R1KYU7"/>
<name>A0A4R1KYU7_9BACT</name>
<evidence type="ECO:0000313" key="2">
    <source>
        <dbReference type="EMBL" id="TCK70715.1"/>
    </source>
</evidence>
<feature type="region of interest" description="Disordered" evidence="1">
    <location>
        <begin position="69"/>
        <end position="93"/>
    </location>
</feature>
<evidence type="ECO:0008006" key="4">
    <source>
        <dbReference type="Google" id="ProtNLM"/>
    </source>
</evidence>
<keyword evidence="3" id="KW-1185">Reference proteome</keyword>
<dbReference type="RefSeq" id="WP_131998692.1">
    <property type="nucleotide sequence ID" value="NZ_SMGK01000006.1"/>
</dbReference>
<sequence>MKNTATWVSIGLILGNLALTGCESKQDKLQRLQAEYAAAYKQYQLDCVDPMTSGAADALNYVPGTAAKSAAAKPNVDPAEEAKRTAKCQADDAKTKQLQQEVLDATSK</sequence>
<feature type="compositionally biased region" description="Basic and acidic residues" evidence="1">
    <location>
        <begin position="80"/>
        <end position="93"/>
    </location>
</feature>
<protein>
    <recommendedName>
        <fullName evidence="4">Lipoprotein</fullName>
    </recommendedName>
</protein>
<dbReference type="EMBL" id="SMGK01000006">
    <property type="protein sequence ID" value="TCK70715.1"/>
    <property type="molecule type" value="Genomic_DNA"/>
</dbReference>
<reference evidence="2 3" key="1">
    <citation type="submission" date="2019-03" db="EMBL/GenBank/DDBJ databases">
        <title>Genomic Encyclopedia of Type Strains, Phase IV (KMG-IV): sequencing the most valuable type-strain genomes for metagenomic binning, comparative biology and taxonomic classification.</title>
        <authorList>
            <person name="Goeker M."/>
        </authorList>
    </citation>
    <scope>NUCLEOTIDE SEQUENCE [LARGE SCALE GENOMIC DNA]</scope>
    <source>
        <strain evidence="2 3">DSM 103428</strain>
    </source>
</reference>
<dbReference type="Proteomes" id="UP000295210">
    <property type="component" value="Unassembled WGS sequence"/>
</dbReference>